<feature type="non-terminal residue" evidence="2">
    <location>
        <position position="185"/>
    </location>
</feature>
<feature type="non-terminal residue" evidence="2">
    <location>
        <position position="1"/>
    </location>
</feature>
<dbReference type="EMBL" id="CAJNNW010017447">
    <property type="protein sequence ID" value="CAE8660957.1"/>
    <property type="molecule type" value="Genomic_DNA"/>
</dbReference>
<proteinExistence type="predicted"/>
<gene>
    <name evidence="2" type="ORF">PGLA2088_LOCUS14359</name>
</gene>
<evidence type="ECO:0000313" key="3">
    <source>
        <dbReference type="Proteomes" id="UP000626109"/>
    </source>
</evidence>
<feature type="compositionally biased region" description="Low complexity" evidence="1">
    <location>
        <begin position="172"/>
        <end position="185"/>
    </location>
</feature>
<dbReference type="Proteomes" id="UP000626109">
    <property type="component" value="Unassembled WGS sequence"/>
</dbReference>
<feature type="region of interest" description="Disordered" evidence="1">
    <location>
        <begin position="116"/>
        <end position="137"/>
    </location>
</feature>
<evidence type="ECO:0000256" key="1">
    <source>
        <dbReference type="SAM" id="MobiDB-lite"/>
    </source>
</evidence>
<sequence length="185" mass="19681">IRTLNCAGTAWYDVTLSEARSKEFLQDILAASETGTVQAKIAAARSEAALAVPGSALRRQAEVWASLTHILPEYGLEPSLSVMQERIASALEQVKGLKEADVLRERFQALNNASKPTPIQRVSNGYPAASESRDAVEPVARPSLRAFLLRHKLGPPEGLAEEAVTQAPAEISSSSSSRSAATTSA</sequence>
<feature type="region of interest" description="Disordered" evidence="1">
    <location>
        <begin position="159"/>
        <end position="185"/>
    </location>
</feature>
<name>A0A813IY67_POLGL</name>
<comment type="caution">
    <text evidence="2">The sequence shown here is derived from an EMBL/GenBank/DDBJ whole genome shotgun (WGS) entry which is preliminary data.</text>
</comment>
<dbReference type="AlphaFoldDB" id="A0A813IY67"/>
<evidence type="ECO:0000313" key="2">
    <source>
        <dbReference type="EMBL" id="CAE8660957.1"/>
    </source>
</evidence>
<reference evidence="2" key="1">
    <citation type="submission" date="2021-02" db="EMBL/GenBank/DDBJ databases">
        <authorList>
            <person name="Dougan E. K."/>
            <person name="Rhodes N."/>
            <person name="Thang M."/>
            <person name="Chan C."/>
        </authorList>
    </citation>
    <scope>NUCLEOTIDE SEQUENCE</scope>
</reference>
<protein>
    <submittedName>
        <fullName evidence="2">Uncharacterized protein</fullName>
    </submittedName>
</protein>
<organism evidence="2 3">
    <name type="scientific">Polarella glacialis</name>
    <name type="common">Dinoflagellate</name>
    <dbReference type="NCBI Taxonomy" id="89957"/>
    <lineage>
        <taxon>Eukaryota</taxon>
        <taxon>Sar</taxon>
        <taxon>Alveolata</taxon>
        <taxon>Dinophyceae</taxon>
        <taxon>Suessiales</taxon>
        <taxon>Suessiaceae</taxon>
        <taxon>Polarella</taxon>
    </lineage>
</organism>
<accession>A0A813IY67</accession>